<dbReference type="InterPro" id="IPR050204">
    <property type="entry name" value="AraC_XylS_family_regulators"/>
</dbReference>
<dbReference type="EMBL" id="JAAXYH010000003">
    <property type="protein sequence ID" value="NMH64962.1"/>
    <property type="molecule type" value="Genomic_DNA"/>
</dbReference>
<dbReference type="PROSITE" id="PS01124">
    <property type="entry name" value="HTH_ARAC_FAMILY_2"/>
    <property type="match status" value="1"/>
</dbReference>
<evidence type="ECO:0000256" key="2">
    <source>
        <dbReference type="ARBA" id="ARBA00023125"/>
    </source>
</evidence>
<dbReference type="InterPro" id="IPR037923">
    <property type="entry name" value="HTH-like"/>
</dbReference>
<keyword evidence="2" id="KW-0238">DNA-binding</keyword>
<reference evidence="5" key="1">
    <citation type="submission" date="2020-04" db="EMBL/GenBank/DDBJ databases">
        <title>Description of Shewanella salipaludis sp. nov., isolated from a salt marsh.</title>
        <authorList>
            <person name="Park S."/>
            <person name="Yoon J.-H."/>
        </authorList>
    </citation>
    <scope>NUCLEOTIDE SEQUENCE</scope>
    <source>
        <strain evidence="5">SHSM-M6</strain>
    </source>
</reference>
<dbReference type="InterPro" id="IPR018060">
    <property type="entry name" value="HTH_AraC"/>
</dbReference>
<dbReference type="GO" id="GO:0003700">
    <property type="term" value="F:DNA-binding transcription factor activity"/>
    <property type="evidence" value="ECO:0007669"/>
    <property type="project" value="InterPro"/>
</dbReference>
<dbReference type="SMART" id="SM00342">
    <property type="entry name" value="HTH_ARAC"/>
    <property type="match status" value="1"/>
</dbReference>
<dbReference type="PANTHER" id="PTHR46796:SF6">
    <property type="entry name" value="ARAC SUBFAMILY"/>
    <property type="match status" value="1"/>
</dbReference>
<gene>
    <name evidence="5" type="ORF">HC757_07220</name>
</gene>
<keyword evidence="3" id="KW-0804">Transcription</keyword>
<proteinExistence type="predicted"/>
<dbReference type="InterPro" id="IPR009057">
    <property type="entry name" value="Homeodomain-like_sf"/>
</dbReference>
<name>A0A972FSM9_9GAMM</name>
<dbReference type="Pfam" id="PF12833">
    <property type="entry name" value="HTH_18"/>
    <property type="match status" value="1"/>
</dbReference>
<dbReference type="PANTHER" id="PTHR46796">
    <property type="entry name" value="HTH-TYPE TRANSCRIPTIONAL ACTIVATOR RHAS-RELATED"/>
    <property type="match status" value="1"/>
</dbReference>
<evidence type="ECO:0000313" key="5">
    <source>
        <dbReference type="EMBL" id="NMH64962.1"/>
    </source>
</evidence>
<feature type="domain" description="HTH araC/xylS-type" evidence="4">
    <location>
        <begin position="189"/>
        <end position="286"/>
    </location>
</feature>
<evidence type="ECO:0000313" key="6">
    <source>
        <dbReference type="Proteomes" id="UP000737113"/>
    </source>
</evidence>
<dbReference type="RefSeq" id="WP_169563623.1">
    <property type="nucleotide sequence ID" value="NZ_JAAXYH010000003.1"/>
</dbReference>
<keyword evidence="1" id="KW-0805">Transcription regulation</keyword>
<comment type="caution">
    <text evidence="5">The sequence shown here is derived from an EMBL/GenBank/DDBJ whole genome shotgun (WGS) entry which is preliminary data.</text>
</comment>
<evidence type="ECO:0000259" key="4">
    <source>
        <dbReference type="PROSITE" id="PS01124"/>
    </source>
</evidence>
<accession>A0A972FSM9</accession>
<dbReference type="GO" id="GO:0043565">
    <property type="term" value="F:sequence-specific DNA binding"/>
    <property type="evidence" value="ECO:0007669"/>
    <property type="project" value="InterPro"/>
</dbReference>
<dbReference type="Gene3D" id="1.10.10.60">
    <property type="entry name" value="Homeodomain-like"/>
    <property type="match status" value="1"/>
</dbReference>
<keyword evidence="6" id="KW-1185">Reference proteome</keyword>
<evidence type="ECO:0000256" key="3">
    <source>
        <dbReference type="ARBA" id="ARBA00023163"/>
    </source>
</evidence>
<protein>
    <submittedName>
        <fullName evidence="5">Helix-turn-helix transcriptional regulator</fullName>
    </submittedName>
</protein>
<dbReference type="SUPFAM" id="SSF46689">
    <property type="entry name" value="Homeodomain-like"/>
    <property type="match status" value="2"/>
</dbReference>
<organism evidence="5 6">
    <name type="scientific">Shewanella salipaludis</name>
    <dbReference type="NCBI Taxonomy" id="2723052"/>
    <lineage>
        <taxon>Bacteria</taxon>
        <taxon>Pseudomonadati</taxon>
        <taxon>Pseudomonadota</taxon>
        <taxon>Gammaproteobacteria</taxon>
        <taxon>Alteromonadales</taxon>
        <taxon>Shewanellaceae</taxon>
        <taxon>Shewanella</taxon>
    </lineage>
</organism>
<sequence length="287" mass="32284">MPDHCHSNAFHHAVTPVLQVDDIAHAGITAGHWRVDRQAVDYERASDHTLSLYLAGGEGSYRLDKRLHKGGPGCVSIMPQAHSSQWHIEQPTEFIHCYISDTGLKQFAAGTLNQDVRCVELRDLLYADEPQLQQLMTLFVRLSQESSACSLLAREQCANEIFNRLLTQHNVFHLKKQQLSGGLSVTHMKQVNEMIHSRLGTKLTLDELAGRIHLSPFHFARMFKISFGSTPAQYITLTRLKQARQLLKGKASLAEISLQTGFSHQSHMTSQFKQAYGLTPARYRALS</sequence>
<dbReference type="AlphaFoldDB" id="A0A972FSM9"/>
<dbReference type="Proteomes" id="UP000737113">
    <property type="component" value="Unassembled WGS sequence"/>
</dbReference>
<dbReference type="SUPFAM" id="SSF51215">
    <property type="entry name" value="Regulatory protein AraC"/>
    <property type="match status" value="1"/>
</dbReference>
<evidence type="ECO:0000256" key="1">
    <source>
        <dbReference type="ARBA" id="ARBA00023015"/>
    </source>
</evidence>